<protein>
    <recommendedName>
        <fullName evidence="4">alpha-amylase</fullName>
        <ecNumber evidence="4">3.2.1.1</ecNumber>
    </recommendedName>
</protein>
<dbReference type="GO" id="GO:0016052">
    <property type="term" value="P:carbohydrate catabolic process"/>
    <property type="evidence" value="ECO:0007669"/>
    <property type="project" value="InterPro"/>
</dbReference>
<feature type="binding site" evidence="17">
    <location>
        <position position="246"/>
    </location>
    <ligand>
        <name>substrate</name>
    </ligand>
</feature>
<feature type="active site" description="Proton donor" evidence="13">
    <location>
        <position position="242"/>
    </location>
</feature>
<dbReference type="Gene3D" id="2.60.40.1180">
    <property type="entry name" value="Golgi alpha-mannosidase II"/>
    <property type="match status" value="1"/>
</dbReference>
<dbReference type="InterPro" id="IPR017853">
    <property type="entry name" value="GH"/>
</dbReference>
<evidence type="ECO:0000256" key="16">
    <source>
        <dbReference type="PIRSR" id="PIRSR001024-4"/>
    </source>
</evidence>
<feature type="disulfide bond" evidence="16">
    <location>
        <begin position="44"/>
        <end position="52"/>
    </location>
</feature>
<gene>
    <name evidence="21" type="ORF">B9479_007563</name>
</gene>
<keyword evidence="9 16" id="KW-1015">Disulfide bond</keyword>
<evidence type="ECO:0000256" key="5">
    <source>
        <dbReference type="ARBA" id="ARBA00022723"/>
    </source>
</evidence>
<evidence type="ECO:0000256" key="18">
    <source>
        <dbReference type="SAM" id="MobiDB-lite"/>
    </source>
</evidence>
<dbReference type="CDD" id="cd11319">
    <property type="entry name" value="AmyAc_euk_AmyA"/>
    <property type="match status" value="1"/>
</dbReference>
<evidence type="ECO:0000256" key="11">
    <source>
        <dbReference type="ARBA" id="ARBA00023277"/>
    </source>
</evidence>
<dbReference type="SUPFAM" id="SSF51011">
    <property type="entry name" value="Glycosyl hydrolase domain"/>
    <property type="match status" value="1"/>
</dbReference>
<comment type="similarity">
    <text evidence="3">Belongs to the glycosyl hydrolase 13 family.</text>
</comment>
<evidence type="ECO:0000256" key="14">
    <source>
        <dbReference type="PIRSR" id="PIRSR001024-2"/>
    </source>
</evidence>
<dbReference type="EC" id="3.2.1.1" evidence="4"/>
<dbReference type="PANTHER" id="PTHR10357:SF215">
    <property type="entry name" value="ALPHA-AMYLASE 1"/>
    <property type="match status" value="1"/>
</dbReference>
<feature type="binding site" evidence="15">
    <location>
        <position position="242"/>
    </location>
    <ligand>
        <name>Ca(2+)</name>
        <dbReference type="ChEBI" id="CHEBI:29108"/>
        <label>2</label>
    </ligand>
</feature>
<comment type="catalytic activity">
    <reaction evidence="1">
        <text>Endohydrolysis of (1-&gt;4)-alpha-D-glucosidic linkages in polysaccharides containing three or more (1-&gt;4)-alpha-linked D-glucose units.</text>
        <dbReference type="EC" id="3.2.1.1"/>
    </reaction>
</comment>
<dbReference type="GO" id="GO:0004556">
    <property type="term" value="F:alpha-amylase activity"/>
    <property type="evidence" value="ECO:0007669"/>
    <property type="project" value="UniProtKB-EC"/>
</dbReference>
<evidence type="ECO:0000256" key="15">
    <source>
        <dbReference type="PIRSR" id="PIRSR001024-3"/>
    </source>
</evidence>
<dbReference type="GO" id="GO:0005509">
    <property type="term" value="F:calcium ion binding"/>
    <property type="evidence" value="ECO:0007669"/>
    <property type="project" value="InterPro"/>
</dbReference>
<evidence type="ECO:0000256" key="19">
    <source>
        <dbReference type="SAM" id="SignalP"/>
    </source>
</evidence>
<evidence type="ECO:0000313" key="21">
    <source>
        <dbReference type="EMBL" id="TYJ51845.1"/>
    </source>
</evidence>
<comment type="cofactor">
    <cofactor evidence="2">
        <name>Ca(2+)</name>
        <dbReference type="ChEBI" id="CHEBI:29108"/>
    </cofactor>
</comment>
<feature type="domain" description="Glycosyl hydrolase family 13 catalytic" evidence="20">
    <location>
        <begin position="28"/>
        <end position="382"/>
    </location>
</feature>
<keyword evidence="6 19" id="KW-0732">Signal</keyword>
<evidence type="ECO:0000313" key="22">
    <source>
        <dbReference type="Proteomes" id="UP000322245"/>
    </source>
</evidence>
<evidence type="ECO:0000256" key="8">
    <source>
        <dbReference type="ARBA" id="ARBA00022837"/>
    </source>
</evidence>
<feature type="binding site" evidence="15">
    <location>
        <position position="222"/>
    </location>
    <ligand>
        <name>Ca(2+)</name>
        <dbReference type="ChEBI" id="CHEBI:29108"/>
        <label>1</label>
    </ligand>
</feature>
<proteinExistence type="inferred from homology"/>
<feature type="binding site" evidence="15">
    <location>
        <position position="218"/>
    </location>
    <ligand>
        <name>Ca(2+)</name>
        <dbReference type="ChEBI" id="CHEBI:29108"/>
        <label>2</label>
    </ligand>
</feature>
<dbReference type="InterPro" id="IPR013777">
    <property type="entry name" value="A-amylase-like"/>
</dbReference>
<feature type="signal peptide" evidence="19">
    <location>
        <begin position="1"/>
        <end position="15"/>
    </location>
</feature>
<feature type="binding site" evidence="17">
    <location>
        <position position="216"/>
    </location>
    <ligand>
        <name>substrate</name>
    </ligand>
</feature>
<feature type="binding site" evidence="17">
    <location>
        <position position="97"/>
    </location>
    <ligand>
        <name>substrate</name>
    </ligand>
</feature>
<dbReference type="InterPro" id="IPR006047">
    <property type="entry name" value="GH13_cat_dom"/>
</dbReference>
<sequence length="548" mass="60967">MILLYLLLLLPLAQALQQAQLRDRSIYQLLTDRFARSDNTSPYCDVTKKEYCGGTWKGIEERLGYIQGMGFDTVWISPVVANVELEGRGHEAYHGYWAEDIHELNKHFGTPEDLKDLSEALHKRGMYLMVDVVANHVGAQNLESFAPGPHYGPFTSADDFHQYCIPEWDKNNQTEIEKCWLAPEMPDLNTESPRVISLLNTWISNLVQTFDIDLIRIDTVKHVRKDFWPGFVEAAGVGAMGEVLHGDPTYLAHYQRESVGSLLDFATFFHLQRAFENTLGSIGELRKMITEVHQLFPDPSSLGSFLDNHDFPRFAGKTRDPVLIKNAMVYPFVNDGFPIVYSGQEHNLEGGNDPFNREAIWSFGYSTDTEKYTLLQTLNKARSHASASPSFSALCKPYQHINHTLAISKPPLLSVLNNYGSYQVVNVHYIPPEQTGYRGELAVVDVVSGQVFGTDPKGGLSVPIVNGEPRVFLPLCVWEGKVGDGEWQRKEVREKPELGLGLGMGQGLGAGSSPRSPPGSPRLATSFGAMMSWFGNKNGGGSGKGRDL</sequence>
<keyword evidence="22" id="KW-1185">Reference proteome</keyword>
<keyword evidence="12" id="KW-0326">Glycosidase</keyword>
<evidence type="ECO:0000256" key="9">
    <source>
        <dbReference type="ARBA" id="ARBA00023157"/>
    </source>
</evidence>
<reference evidence="21 22" key="1">
    <citation type="submission" date="2017-05" db="EMBL/GenBank/DDBJ databases">
        <title>The Genome Sequence of Tsuchiyaea wingfieldii DSM 27421.</title>
        <authorList>
            <person name="Cuomo C."/>
            <person name="Passer A."/>
            <person name="Billmyre B."/>
            <person name="Heitman J."/>
        </authorList>
    </citation>
    <scope>NUCLEOTIDE SEQUENCE [LARGE SCALE GENOMIC DNA]</scope>
    <source>
        <strain evidence="21 22">DSM 27421</strain>
    </source>
</reference>
<feature type="binding site" evidence="15">
    <location>
        <position position="177"/>
    </location>
    <ligand>
        <name>Ca(2+)</name>
        <dbReference type="ChEBI" id="CHEBI:29108"/>
        <label>1</label>
    </ligand>
</feature>
<evidence type="ECO:0000256" key="4">
    <source>
        <dbReference type="ARBA" id="ARBA00012595"/>
    </source>
</evidence>
<dbReference type="Pfam" id="PF09260">
    <property type="entry name" value="A_amylase_dom_C"/>
    <property type="match status" value="1"/>
</dbReference>
<keyword evidence="5 15" id="KW-0479">Metal-binding</keyword>
<dbReference type="EMBL" id="NIDF01000180">
    <property type="protein sequence ID" value="TYJ51845.1"/>
    <property type="molecule type" value="Genomic_DNA"/>
</dbReference>
<evidence type="ECO:0000256" key="17">
    <source>
        <dbReference type="PIRSR" id="PIRSR001024-5"/>
    </source>
</evidence>
<dbReference type="SMART" id="SM00642">
    <property type="entry name" value="Aamy"/>
    <property type="match status" value="1"/>
</dbReference>
<evidence type="ECO:0000256" key="6">
    <source>
        <dbReference type="ARBA" id="ARBA00022729"/>
    </source>
</evidence>
<dbReference type="AlphaFoldDB" id="A0A5D3AJZ5"/>
<keyword evidence="10" id="KW-0325">Glycoprotein</keyword>
<dbReference type="InterPro" id="IPR013780">
    <property type="entry name" value="Glyco_hydro_b"/>
</dbReference>
<feature type="site" description="Transition state stabilizer" evidence="14">
    <location>
        <position position="310"/>
    </location>
</feature>
<keyword evidence="11" id="KW-0119">Carbohydrate metabolism</keyword>
<evidence type="ECO:0000256" key="13">
    <source>
        <dbReference type="PIRSR" id="PIRSR001024-1"/>
    </source>
</evidence>
<dbReference type="FunFam" id="3.20.20.80:FF:000120">
    <property type="entry name" value="Alpha-amylase A"/>
    <property type="match status" value="1"/>
</dbReference>
<feature type="disulfide bond" evidence="16">
    <location>
        <begin position="164"/>
        <end position="179"/>
    </location>
</feature>
<keyword evidence="8 15" id="KW-0106">Calcium</keyword>
<keyword evidence="7" id="KW-0378">Hydrolase</keyword>
<comment type="caution">
    <text evidence="21">The sequence shown here is derived from an EMBL/GenBank/DDBJ whole genome shotgun (WGS) entry which is preliminary data.</text>
</comment>
<feature type="active site" description="Nucleophile" evidence="13">
    <location>
        <position position="218"/>
    </location>
</feature>
<evidence type="ECO:0000256" key="12">
    <source>
        <dbReference type="ARBA" id="ARBA00023295"/>
    </source>
</evidence>
<feature type="binding site" evidence="17">
    <location>
        <position position="357"/>
    </location>
    <ligand>
        <name>substrate</name>
    </ligand>
</feature>
<dbReference type="Pfam" id="PF00128">
    <property type="entry name" value="Alpha-amylase"/>
    <property type="match status" value="1"/>
</dbReference>
<dbReference type="PIRSF" id="PIRSF001024">
    <property type="entry name" value="Alph-amyl_fung"/>
    <property type="match status" value="1"/>
</dbReference>
<evidence type="ECO:0000256" key="1">
    <source>
        <dbReference type="ARBA" id="ARBA00000548"/>
    </source>
</evidence>
<feature type="region of interest" description="Disordered" evidence="18">
    <location>
        <begin position="498"/>
        <end position="527"/>
    </location>
</feature>
<name>A0A5D3AJZ5_9TREE</name>
<dbReference type="Proteomes" id="UP000322245">
    <property type="component" value="Unassembled WGS sequence"/>
</dbReference>
<accession>A0A5D3AJZ5</accession>
<feature type="binding site" evidence="17">
    <location>
        <position position="136"/>
    </location>
    <ligand>
        <name>substrate</name>
    </ligand>
</feature>
<evidence type="ECO:0000259" key="20">
    <source>
        <dbReference type="SMART" id="SM00642"/>
    </source>
</evidence>
<feature type="compositionally biased region" description="Gly residues" evidence="18">
    <location>
        <begin position="500"/>
        <end position="510"/>
    </location>
</feature>
<feature type="chain" id="PRO_5023114763" description="alpha-amylase" evidence="19">
    <location>
        <begin position="16"/>
        <end position="548"/>
    </location>
</feature>
<organism evidence="21 22">
    <name type="scientific">Cryptococcus floricola</name>
    <dbReference type="NCBI Taxonomy" id="2591691"/>
    <lineage>
        <taxon>Eukaryota</taxon>
        <taxon>Fungi</taxon>
        <taxon>Dikarya</taxon>
        <taxon>Basidiomycota</taxon>
        <taxon>Agaricomycotina</taxon>
        <taxon>Tremellomycetes</taxon>
        <taxon>Tremellales</taxon>
        <taxon>Cryptococcaceae</taxon>
        <taxon>Cryptococcus</taxon>
    </lineage>
</organism>
<dbReference type="Gene3D" id="3.20.20.80">
    <property type="entry name" value="Glycosidases"/>
    <property type="match status" value="1"/>
</dbReference>
<evidence type="ECO:0000256" key="7">
    <source>
        <dbReference type="ARBA" id="ARBA00022801"/>
    </source>
</evidence>
<feature type="binding site" evidence="17">
    <location>
        <position position="310"/>
    </location>
    <ligand>
        <name>substrate</name>
    </ligand>
</feature>
<dbReference type="PANTHER" id="PTHR10357">
    <property type="entry name" value="ALPHA-AMYLASE FAMILY MEMBER"/>
    <property type="match status" value="1"/>
</dbReference>
<dbReference type="SUPFAM" id="SSF51445">
    <property type="entry name" value="(Trans)glycosidases"/>
    <property type="match status" value="1"/>
</dbReference>
<feature type="binding site" evidence="15">
    <location>
        <position position="135"/>
    </location>
    <ligand>
        <name>Ca(2+)</name>
        <dbReference type="ChEBI" id="CHEBI:29108"/>
        <label>1</label>
    </ligand>
</feature>
<evidence type="ECO:0000256" key="3">
    <source>
        <dbReference type="ARBA" id="ARBA00008061"/>
    </source>
</evidence>
<evidence type="ECO:0000256" key="2">
    <source>
        <dbReference type="ARBA" id="ARBA00001913"/>
    </source>
</evidence>
<evidence type="ECO:0000256" key="10">
    <source>
        <dbReference type="ARBA" id="ARBA00023180"/>
    </source>
</evidence>
<feature type="binding site" evidence="15">
    <location>
        <position position="187"/>
    </location>
    <ligand>
        <name>Ca(2+)</name>
        <dbReference type="ChEBI" id="CHEBI:29108"/>
        <label>1</label>
    </ligand>
</feature>
<dbReference type="InterPro" id="IPR015340">
    <property type="entry name" value="A_amylase_C_dom"/>
</dbReference>